<reference evidence="2" key="1">
    <citation type="journal article" date="2018" name="Genome Biol. Evol.">
        <title>Genomics and development of Lentinus tigrinus, a white-rot wood-decaying mushroom with dimorphic fruiting bodies.</title>
        <authorList>
            <person name="Wu B."/>
            <person name="Xu Z."/>
            <person name="Knudson A."/>
            <person name="Carlson A."/>
            <person name="Chen N."/>
            <person name="Kovaka S."/>
            <person name="LaButti K."/>
            <person name="Lipzen A."/>
            <person name="Pennachio C."/>
            <person name="Riley R."/>
            <person name="Schakwitz W."/>
            <person name="Umezawa K."/>
            <person name="Ohm R.A."/>
            <person name="Grigoriev I.V."/>
            <person name="Nagy L.G."/>
            <person name="Gibbons J."/>
            <person name="Hibbett D."/>
        </authorList>
    </citation>
    <scope>NUCLEOTIDE SEQUENCE [LARGE SCALE GENOMIC DNA]</scope>
    <source>
        <strain evidence="2">ALCF2SS1-6</strain>
    </source>
</reference>
<evidence type="ECO:0000313" key="2">
    <source>
        <dbReference type="EMBL" id="RPD55140.1"/>
    </source>
</evidence>
<dbReference type="OrthoDB" id="2757379at2759"/>
<accession>A0A5C2RWA7</accession>
<dbReference type="AlphaFoldDB" id="A0A5C2RWA7"/>
<feature type="region of interest" description="Disordered" evidence="1">
    <location>
        <begin position="202"/>
        <end position="241"/>
    </location>
</feature>
<feature type="region of interest" description="Disordered" evidence="1">
    <location>
        <begin position="84"/>
        <end position="183"/>
    </location>
</feature>
<gene>
    <name evidence="2" type="ORF">L227DRAFT_579956</name>
</gene>
<feature type="compositionally biased region" description="Basic and acidic residues" evidence="1">
    <location>
        <begin position="166"/>
        <end position="181"/>
    </location>
</feature>
<feature type="compositionally biased region" description="Low complexity" evidence="1">
    <location>
        <begin position="216"/>
        <end position="225"/>
    </location>
</feature>
<organism evidence="2 3">
    <name type="scientific">Lentinus tigrinus ALCF2SS1-6</name>
    <dbReference type="NCBI Taxonomy" id="1328759"/>
    <lineage>
        <taxon>Eukaryota</taxon>
        <taxon>Fungi</taxon>
        <taxon>Dikarya</taxon>
        <taxon>Basidiomycota</taxon>
        <taxon>Agaricomycotina</taxon>
        <taxon>Agaricomycetes</taxon>
        <taxon>Polyporales</taxon>
        <taxon>Polyporaceae</taxon>
        <taxon>Lentinus</taxon>
    </lineage>
</organism>
<feature type="compositionally biased region" description="Polar residues" evidence="1">
    <location>
        <begin position="100"/>
        <end position="111"/>
    </location>
</feature>
<name>A0A5C2RWA7_9APHY</name>
<dbReference type="EMBL" id="ML122298">
    <property type="protein sequence ID" value="RPD55140.1"/>
    <property type="molecule type" value="Genomic_DNA"/>
</dbReference>
<evidence type="ECO:0000313" key="3">
    <source>
        <dbReference type="Proteomes" id="UP000313359"/>
    </source>
</evidence>
<proteinExistence type="predicted"/>
<evidence type="ECO:0000256" key="1">
    <source>
        <dbReference type="SAM" id="MobiDB-lite"/>
    </source>
</evidence>
<sequence length="320" mass="33986">MTSSYLPEDLTRALSRLVFACTASDQMTLRLFDPVTGKLASYLLVKVLDDEGDLSVCSSNGKAPPLQAILDDLMESLKAVVREETSAHETHRTSHLKSRLMTNPHSTSRFSQAKLKASLPTAPGDPPARSPPKQAIRGHRRCDSKVLTGCRVTAAGLPTSPPSAHPSDDATVGREDGRAERPSSAVFEAAAVGGGCGIELSLPAEPVEDTPPAKPRTPTKTPAQRRAPHESISPQAIGFPPFLATSTPRAVARHRVSLALGKSKVTGESVEKDRTRRSTLPVRARGLKPSFDLGAFDPDAVSAVMEESNRRANVGVAPGL</sequence>
<dbReference type="Proteomes" id="UP000313359">
    <property type="component" value="Unassembled WGS sequence"/>
</dbReference>
<keyword evidence="3" id="KW-1185">Reference proteome</keyword>
<protein>
    <submittedName>
        <fullName evidence="2">Uncharacterized protein</fullName>
    </submittedName>
</protein>